<name>A0A0E9RNF5_ANGAN</name>
<organism evidence="1">
    <name type="scientific">Anguilla anguilla</name>
    <name type="common">European freshwater eel</name>
    <name type="synonym">Muraena anguilla</name>
    <dbReference type="NCBI Taxonomy" id="7936"/>
    <lineage>
        <taxon>Eukaryota</taxon>
        <taxon>Metazoa</taxon>
        <taxon>Chordata</taxon>
        <taxon>Craniata</taxon>
        <taxon>Vertebrata</taxon>
        <taxon>Euteleostomi</taxon>
        <taxon>Actinopterygii</taxon>
        <taxon>Neopterygii</taxon>
        <taxon>Teleostei</taxon>
        <taxon>Anguilliformes</taxon>
        <taxon>Anguillidae</taxon>
        <taxon>Anguilla</taxon>
    </lineage>
</organism>
<protein>
    <submittedName>
        <fullName evidence="1">Uncharacterized protein</fullName>
    </submittedName>
</protein>
<accession>A0A0E9RNF5</accession>
<sequence>MYTFVATVCTFLEKSYFYSLSPHIGSADHEFLLLLQFGFGLSCTLPRFSLVTEISSSSIHHSIYEISH</sequence>
<reference evidence="1" key="2">
    <citation type="journal article" date="2015" name="Fish Shellfish Immunol.">
        <title>Early steps in the European eel (Anguilla anguilla)-Vibrio vulnificus interaction in the gills: Role of the RtxA13 toxin.</title>
        <authorList>
            <person name="Callol A."/>
            <person name="Pajuelo D."/>
            <person name="Ebbesson L."/>
            <person name="Teles M."/>
            <person name="MacKenzie S."/>
            <person name="Amaro C."/>
        </authorList>
    </citation>
    <scope>NUCLEOTIDE SEQUENCE</scope>
</reference>
<proteinExistence type="predicted"/>
<dbReference type="EMBL" id="GBXM01078627">
    <property type="protein sequence ID" value="JAH29950.1"/>
    <property type="molecule type" value="Transcribed_RNA"/>
</dbReference>
<evidence type="ECO:0000313" key="1">
    <source>
        <dbReference type="EMBL" id="JAH29950.1"/>
    </source>
</evidence>
<reference evidence="1" key="1">
    <citation type="submission" date="2014-11" db="EMBL/GenBank/DDBJ databases">
        <authorList>
            <person name="Amaro Gonzalez C."/>
        </authorList>
    </citation>
    <scope>NUCLEOTIDE SEQUENCE</scope>
</reference>
<dbReference type="AlphaFoldDB" id="A0A0E9RNF5"/>